<keyword evidence="2" id="KW-1185">Reference proteome</keyword>
<sequence length="158" mass="17953">MQTKDLQGLLTTNSAESSYELAKLTFETPEMGEILLLEFRDGQQERKDTYSVSRLMSERVRASETTTDTGRVSEFLSPSYYTTNRKSPRELRHVKVSIDSKKPIRNSQQVLIQLHSLSPGNASKVIPWCLPEDGSGDEEQEETESTAIKLYTVSFPFR</sequence>
<evidence type="ECO:0000313" key="1">
    <source>
        <dbReference type="EMBL" id="PBC31044.1"/>
    </source>
</evidence>
<dbReference type="EMBL" id="KZ288251">
    <property type="protein sequence ID" value="PBC31044.1"/>
    <property type="molecule type" value="Genomic_DNA"/>
</dbReference>
<accession>A0A2A3EHU0</accession>
<gene>
    <name evidence="1" type="ORF">APICC_02563</name>
</gene>
<organism evidence="1 2">
    <name type="scientific">Apis cerana cerana</name>
    <name type="common">Oriental honeybee</name>
    <dbReference type="NCBI Taxonomy" id="94128"/>
    <lineage>
        <taxon>Eukaryota</taxon>
        <taxon>Metazoa</taxon>
        <taxon>Ecdysozoa</taxon>
        <taxon>Arthropoda</taxon>
        <taxon>Hexapoda</taxon>
        <taxon>Insecta</taxon>
        <taxon>Pterygota</taxon>
        <taxon>Neoptera</taxon>
        <taxon>Endopterygota</taxon>
        <taxon>Hymenoptera</taxon>
        <taxon>Apocrita</taxon>
        <taxon>Aculeata</taxon>
        <taxon>Apoidea</taxon>
        <taxon>Anthophila</taxon>
        <taxon>Apidae</taxon>
        <taxon>Apis</taxon>
    </lineage>
</organism>
<dbReference type="Proteomes" id="UP000242457">
    <property type="component" value="Unassembled WGS sequence"/>
</dbReference>
<dbReference type="AlphaFoldDB" id="A0A2A3EHU0"/>
<evidence type="ECO:0000313" key="2">
    <source>
        <dbReference type="Proteomes" id="UP000242457"/>
    </source>
</evidence>
<reference evidence="1 2" key="1">
    <citation type="submission" date="2014-07" db="EMBL/GenBank/DDBJ databases">
        <title>Genomic and transcriptomic analysis on Apis cerana provide comprehensive insights into honey bee biology.</title>
        <authorList>
            <person name="Diao Q."/>
            <person name="Sun L."/>
            <person name="Zheng H."/>
            <person name="Zheng H."/>
            <person name="Xu S."/>
            <person name="Wang S."/>
            <person name="Zeng Z."/>
            <person name="Hu F."/>
            <person name="Su S."/>
            <person name="Wu J."/>
        </authorList>
    </citation>
    <scope>NUCLEOTIDE SEQUENCE [LARGE SCALE GENOMIC DNA]</scope>
    <source>
        <tissue evidence="1">Pupae without intestine</tissue>
    </source>
</reference>
<name>A0A2A3EHU0_APICC</name>
<proteinExistence type="predicted"/>
<protein>
    <submittedName>
        <fullName evidence="1">Uncharacterized protein</fullName>
    </submittedName>
</protein>